<evidence type="ECO:0000313" key="6">
    <source>
        <dbReference type="Proteomes" id="UP000663836"/>
    </source>
</evidence>
<protein>
    <submittedName>
        <fullName evidence="5">Uncharacterized protein</fullName>
    </submittedName>
</protein>
<evidence type="ECO:0000313" key="4">
    <source>
        <dbReference type="EMBL" id="CAF3776224.1"/>
    </source>
</evidence>
<evidence type="ECO:0000313" key="1">
    <source>
        <dbReference type="EMBL" id="CAF1389394.1"/>
    </source>
</evidence>
<feature type="non-terminal residue" evidence="5">
    <location>
        <position position="32"/>
    </location>
</feature>
<dbReference type="EMBL" id="CAJNOU010005527">
    <property type="protein sequence ID" value="CAF1481032.1"/>
    <property type="molecule type" value="Genomic_DNA"/>
</dbReference>
<dbReference type="EMBL" id="CAJNOO010004666">
    <property type="protein sequence ID" value="CAF1389394.1"/>
    <property type="molecule type" value="Genomic_DNA"/>
</dbReference>
<name>A0A819PEH8_9BILA</name>
<sequence>MIEYIITTTTTTAPTPIQSTTSFYQHGLSIAI</sequence>
<dbReference type="AlphaFoldDB" id="A0A819PEH8"/>
<gene>
    <name evidence="4" type="ORF">FNK824_LOCUS13652</name>
    <name evidence="5" type="ORF">JBS370_LOCUS26955</name>
    <name evidence="1" type="ORF">RFH988_LOCUS34271</name>
    <name evidence="3" type="ORF">SEV965_LOCUS35099</name>
    <name evidence="2" type="ORF">ZHD862_LOCUS34447</name>
</gene>
<reference evidence="5" key="1">
    <citation type="submission" date="2021-02" db="EMBL/GenBank/DDBJ databases">
        <authorList>
            <person name="Nowell W R."/>
        </authorList>
    </citation>
    <scope>NUCLEOTIDE SEQUENCE</scope>
</reference>
<dbReference type="Proteomes" id="UP000663864">
    <property type="component" value="Unassembled WGS sequence"/>
</dbReference>
<dbReference type="EMBL" id="CAJOBD010004914">
    <property type="protein sequence ID" value="CAF4013058.1"/>
    <property type="molecule type" value="Genomic_DNA"/>
</dbReference>
<evidence type="ECO:0000313" key="3">
    <source>
        <dbReference type="EMBL" id="CAF1481032.1"/>
    </source>
</evidence>
<dbReference type="Proteomes" id="UP000663874">
    <property type="component" value="Unassembled WGS sequence"/>
</dbReference>
<dbReference type="Proteomes" id="UP000663836">
    <property type="component" value="Unassembled WGS sequence"/>
</dbReference>
<dbReference type="Proteomes" id="UP000663882">
    <property type="component" value="Unassembled WGS sequence"/>
</dbReference>
<evidence type="ECO:0000313" key="5">
    <source>
        <dbReference type="EMBL" id="CAF4013058.1"/>
    </source>
</evidence>
<proteinExistence type="predicted"/>
<dbReference type="EMBL" id="CAJNOT010004449">
    <property type="protein sequence ID" value="CAF1432625.1"/>
    <property type="molecule type" value="Genomic_DNA"/>
</dbReference>
<dbReference type="Proteomes" id="UP000663889">
    <property type="component" value="Unassembled WGS sequence"/>
</dbReference>
<dbReference type="EMBL" id="CAJOBE010001806">
    <property type="protein sequence ID" value="CAF3776224.1"/>
    <property type="molecule type" value="Genomic_DNA"/>
</dbReference>
<comment type="caution">
    <text evidence="5">The sequence shown here is derived from an EMBL/GenBank/DDBJ whole genome shotgun (WGS) entry which is preliminary data.</text>
</comment>
<accession>A0A819PEH8</accession>
<evidence type="ECO:0000313" key="2">
    <source>
        <dbReference type="EMBL" id="CAF1432625.1"/>
    </source>
</evidence>
<feature type="non-terminal residue" evidence="5">
    <location>
        <position position="1"/>
    </location>
</feature>
<organism evidence="5 6">
    <name type="scientific">Rotaria sordida</name>
    <dbReference type="NCBI Taxonomy" id="392033"/>
    <lineage>
        <taxon>Eukaryota</taxon>
        <taxon>Metazoa</taxon>
        <taxon>Spiralia</taxon>
        <taxon>Gnathifera</taxon>
        <taxon>Rotifera</taxon>
        <taxon>Eurotatoria</taxon>
        <taxon>Bdelloidea</taxon>
        <taxon>Philodinida</taxon>
        <taxon>Philodinidae</taxon>
        <taxon>Rotaria</taxon>
    </lineage>
</organism>